<dbReference type="Gene3D" id="3.90.79.10">
    <property type="entry name" value="Nucleoside Triphosphate Pyrophosphohydrolase"/>
    <property type="match status" value="1"/>
</dbReference>
<comment type="cofactor">
    <cofactor evidence="1">
        <name>Mg(2+)</name>
        <dbReference type="ChEBI" id="CHEBI:18420"/>
    </cofactor>
</comment>
<keyword evidence="3" id="KW-0479">Metal-binding</keyword>
<dbReference type="InterPro" id="IPR015797">
    <property type="entry name" value="NUDIX_hydrolase-like_dom_sf"/>
</dbReference>
<dbReference type="CDD" id="cd03427">
    <property type="entry name" value="NUDIX_MTH1_Nudt1"/>
    <property type="match status" value="1"/>
</dbReference>
<protein>
    <recommendedName>
        <fullName evidence="6">Nudix hydrolase domain-containing protein</fullName>
    </recommendedName>
</protein>
<dbReference type="Proteomes" id="UP000266841">
    <property type="component" value="Unassembled WGS sequence"/>
</dbReference>
<evidence type="ECO:0000256" key="3">
    <source>
        <dbReference type="ARBA" id="ARBA00022723"/>
    </source>
</evidence>
<name>K0TL15_THAOC</name>
<evidence type="ECO:0000256" key="5">
    <source>
        <dbReference type="ARBA" id="ARBA00022842"/>
    </source>
</evidence>
<dbReference type="SUPFAM" id="SSF55811">
    <property type="entry name" value="Nudix"/>
    <property type="match status" value="1"/>
</dbReference>
<feature type="domain" description="Nudix hydrolase" evidence="6">
    <location>
        <begin position="50"/>
        <end position="216"/>
    </location>
</feature>
<evidence type="ECO:0000313" key="8">
    <source>
        <dbReference type="Proteomes" id="UP000266841"/>
    </source>
</evidence>
<dbReference type="PANTHER" id="PTHR43758:SF2">
    <property type="entry name" value="OXIDIZED PURINE NUCLEOSIDE TRIPHOSPHATE HYDROLASE"/>
    <property type="match status" value="1"/>
</dbReference>
<dbReference type="InterPro" id="IPR000086">
    <property type="entry name" value="NUDIX_hydrolase_dom"/>
</dbReference>
<evidence type="ECO:0000256" key="1">
    <source>
        <dbReference type="ARBA" id="ARBA00001946"/>
    </source>
</evidence>
<dbReference type="OrthoDB" id="408303at2759"/>
<accession>K0TL15</accession>
<comment type="caution">
    <text evidence="7">The sequence shown here is derived from an EMBL/GenBank/DDBJ whole genome shotgun (WGS) entry which is preliminary data.</text>
</comment>
<comment type="similarity">
    <text evidence="2">Belongs to the Nudix hydrolase family.</text>
</comment>
<gene>
    <name evidence="7" type="ORF">THAOC_07081</name>
</gene>
<keyword evidence="4" id="KW-0378">Hydrolase</keyword>
<dbReference type="AlphaFoldDB" id="K0TL15"/>
<reference evidence="7 8" key="1">
    <citation type="journal article" date="2012" name="Genome Biol.">
        <title>Genome and low-iron response of an oceanic diatom adapted to chronic iron limitation.</title>
        <authorList>
            <person name="Lommer M."/>
            <person name="Specht M."/>
            <person name="Roy A.S."/>
            <person name="Kraemer L."/>
            <person name="Andreson R."/>
            <person name="Gutowska M.A."/>
            <person name="Wolf J."/>
            <person name="Bergner S.V."/>
            <person name="Schilhabel M.B."/>
            <person name="Klostermeier U.C."/>
            <person name="Beiko R.G."/>
            <person name="Rosenstiel P."/>
            <person name="Hippler M."/>
            <person name="Laroche J."/>
        </authorList>
    </citation>
    <scope>NUCLEOTIDE SEQUENCE [LARGE SCALE GENOMIC DNA]</scope>
    <source>
        <strain evidence="7 8">CCMP1005</strain>
    </source>
</reference>
<evidence type="ECO:0000256" key="2">
    <source>
        <dbReference type="ARBA" id="ARBA00005582"/>
    </source>
</evidence>
<keyword evidence="8" id="KW-1185">Reference proteome</keyword>
<organism evidence="7 8">
    <name type="scientific">Thalassiosira oceanica</name>
    <name type="common">Marine diatom</name>
    <dbReference type="NCBI Taxonomy" id="159749"/>
    <lineage>
        <taxon>Eukaryota</taxon>
        <taxon>Sar</taxon>
        <taxon>Stramenopiles</taxon>
        <taxon>Ochrophyta</taxon>
        <taxon>Bacillariophyta</taxon>
        <taxon>Coscinodiscophyceae</taxon>
        <taxon>Thalassiosirophycidae</taxon>
        <taxon>Thalassiosirales</taxon>
        <taxon>Thalassiosiraceae</taxon>
        <taxon>Thalassiosira</taxon>
    </lineage>
</organism>
<evidence type="ECO:0000259" key="6">
    <source>
        <dbReference type="PROSITE" id="PS51462"/>
    </source>
</evidence>
<dbReference type="eggNOG" id="ENOG502TM7W">
    <property type="taxonomic scope" value="Eukaryota"/>
</dbReference>
<evidence type="ECO:0000313" key="7">
    <source>
        <dbReference type="EMBL" id="EJK71472.1"/>
    </source>
</evidence>
<proteinExistence type="inferred from homology"/>
<keyword evidence="5" id="KW-0460">Magnesium</keyword>
<dbReference type="GO" id="GO:0005737">
    <property type="term" value="C:cytoplasm"/>
    <property type="evidence" value="ECO:0007669"/>
    <property type="project" value="TreeGrafter"/>
</dbReference>
<dbReference type="GO" id="GO:0042262">
    <property type="term" value="P:DNA protection"/>
    <property type="evidence" value="ECO:0007669"/>
    <property type="project" value="TreeGrafter"/>
</dbReference>
<sequence>MFDPTLCSPSQSRAEFVHRLPPSRLGECHGSLCSFHDVRKAKTMSEPMGEPRQFSLIVVLSKDEHSIGILIGRKKRGFGKGFFNCFGGKLEASLGEHIQPAKGAVRELSEETGIVCPLEVMKRSFVGNIAFTFEDGDVNPSMKVHLFCIFVTTASAPDRGRDTGGPQQFPAHVFVRPDQIRGCDEIDPIWFRNIYDIPLDNMFADDSLWLTKLLQHYDERRQTETFFKFDAWFHFARGGAETNTIHAYHMAIRQDRRHERLTMEQKLFHSLHTERIQSPSIKEFKEAYGFVNATRNSLGKGEKRMQFVLDIAGGHGGLAALFLVLVPDCESAVVIDPALCESGKRGVDTAWKPFWEHSKTKKSLRYRHECLRTGLRDELAILEQKGVEPSNITVVACHACQHLTDETLEISADYGVNVAVLSCCQKDHDGSWKGLTRRLVKGNAALSIGSLMDLLTAGKMMAWSTGLSAGVEYSVKMKLLDEKITLQNRLIVCKALARGHRELDTKREEAHIKLTRAYARAHQVRSDTKPKQPNLKTFDPNSLLLGVGIGLAISFAAMRISRQ</sequence>
<dbReference type="GO" id="GO:0008413">
    <property type="term" value="F:8-oxo-7,8-dihydroguanosine triphosphate pyrophosphatase activity"/>
    <property type="evidence" value="ECO:0007669"/>
    <property type="project" value="TreeGrafter"/>
</dbReference>
<evidence type="ECO:0000256" key="4">
    <source>
        <dbReference type="ARBA" id="ARBA00022801"/>
    </source>
</evidence>
<dbReference type="GO" id="GO:0046872">
    <property type="term" value="F:metal ion binding"/>
    <property type="evidence" value="ECO:0007669"/>
    <property type="project" value="UniProtKB-KW"/>
</dbReference>
<dbReference type="EMBL" id="AGNL01007184">
    <property type="protein sequence ID" value="EJK71472.1"/>
    <property type="molecule type" value="Genomic_DNA"/>
</dbReference>
<dbReference type="PROSITE" id="PS51462">
    <property type="entry name" value="NUDIX"/>
    <property type="match status" value="1"/>
</dbReference>
<dbReference type="PANTHER" id="PTHR43758">
    <property type="entry name" value="7,8-DIHYDRO-8-OXOGUANINE TRIPHOSPHATASE"/>
    <property type="match status" value="1"/>
</dbReference>